<keyword evidence="2" id="KW-1185">Reference proteome</keyword>
<proteinExistence type="predicted"/>
<accession>A0ABW6RK06</accession>
<evidence type="ECO:0000313" key="1">
    <source>
        <dbReference type="EMBL" id="MFF3341238.1"/>
    </source>
</evidence>
<comment type="caution">
    <text evidence="1">The sequence shown here is derived from an EMBL/GenBank/DDBJ whole genome shotgun (WGS) entry which is preliminary data.</text>
</comment>
<organism evidence="1 2">
    <name type="scientific">Streptomyces flavidovirens</name>
    <dbReference type="NCBI Taxonomy" id="67298"/>
    <lineage>
        <taxon>Bacteria</taxon>
        <taxon>Bacillati</taxon>
        <taxon>Actinomycetota</taxon>
        <taxon>Actinomycetes</taxon>
        <taxon>Kitasatosporales</taxon>
        <taxon>Streptomycetaceae</taxon>
        <taxon>Streptomyces</taxon>
    </lineage>
</organism>
<name>A0ABW6RK06_9ACTN</name>
<evidence type="ECO:0008006" key="3">
    <source>
        <dbReference type="Google" id="ProtNLM"/>
    </source>
</evidence>
<dbReference type="RefSeq" id="WP_387896445.1">
    <property type="nucleotide sequence ID" value="NZ_JBIAPK010000006.1"/>
</dbReference>
<protein>
    <recommendedName>
        <fullName evidence="3">Secreted protein</fullName>
    </recommendedName>
</protein>
<dbReference type="Proteomes" id="UP001601976">
    <property type="component" value="Unassembled WGS sequence"/>
</dbReference>
<gene>
    <name evidence="1" type="ORF">ACFYWW_21255</name>
</gene>
<dbReference type="EMBL" id="JBIAPK010000006">
    <property type="protein sequence ID" value="MFF3341238.1"/>
    <property type="molecule type" value="Genomic_DNA"/>
</dbReference>
<sequence>MLTAIQHHSGKSGTRRGRARTATAAAAVALAAVTAVGGLTSASAAASEPAPESAAAAAAELDVQDVPFVSAIPGEPAMPKVVVTNVGKSRVATQDVTVTLGPRGVSWLGWQEVYIVRGGKTEKNRCRISETNARQAFCKGVKLYLDPGQSINLHTEVATSPDLEPCEMPRVHFQVGSTGADANFVMTNPDGTPAECRH</sequence>
<evidence type="ECO:0000313" key="2">
    <source>
        <dbReference type="Proteomes" id="UP001601976"/>
    </source>
</evidence>
<reference evidence="1 2" key="1">
    <citation type="submission" date="2024-10" db="EMBL/GenBank/DDBJ databases">
        <title>The Natural Products Discovery Center: Release of the First 8490 Sequenced Strains for Exploring Actinobacteria Biosynthetic Diversity.</title>
        <authorList>
            <person name="Kalkreuter E."/>
            <person name="Kautsar S.A."/>
            <person name="Yang D."/>
            <person name="Bader C.D."/>
            <person name="Teijaro C.N."/>
            <person name="Fluegel L."/>
            <person name="Davis C.M."/>
            <person name="Simpson J.R."/>
            <person name="Lauterbach L."/>
            <person name="Steele A.D."/>
            <person name="Gui C."/>
            <person name="Meng S."/>
            <person name="Li G."/>
            <person name="Viehrig K."/>
            <person name="Ye F."/>
            <person name="Su P."/>
            <person name="Kiefer A.F."/>
            <person name="Nichols A."/>
            <person name="Cepeda A.J."/>
            <person name="Yan W."/>
            <person name="Fan B."/>
            <person name="Jiang Y."/>
            <person name="Adhikari A."/>
            <person name="Zheng C.-J."/>
            <person name="Schuster L."/>
            <person name="Cowan T.M."/>
            <person name="Smanski M.J."/>
            <person name="Chevrette M.G."/>
            <person name="De Carvalho L.P.S."/>
            <person name="Shen B."/>
        </authorList>
    </citation>
    <scope>NUCLEOTIDE SEQUENCE [LARGE SCALE GENOMIC DNA]</scope>
    <source>
        <strain evidence="1 2">NPDC003029</strain>
    </source>
</reference>